<evidence type="ECO:0000313" key="5">
    <source>
        <dbReference type="Proteomes" id="UP000248865"/>
    </source>
</evidence>
<evidence type="ECO:0000313" key="2">
    <source>
        <dbReference type="EMBL" id="GDH44584.1"/>
    </source>
</evidence>
<dbReference type="OMA" id="MMALHEG"/>
<accession>A0A066Q563</accession>
<evidence type="ECO:0000313" key="3">
    <source>
        <dbReference type="EMBL" id="MDW9353131.1"/>
    </source>
</evidence>
<dbReference type="Proteomes" id="UP000303027">
    <property type="component" value="Unassembled WGS sequence"/>
</dbReference>
<organism evidence="4 5">
    <name type="scientific">Escherichia coli</name>
    <dbReference type="NCBI Taxonomy" id="562"/>
    <lineage>
        <taxon>Bacteria</taxon>
        <taxon>Pseudomonadati</taxon>
        <taxon>Pseudomonadota</taxon>
        <taxon>Gammaproteobacteria</taxon>
        <taxon>Enterobacterales</taxon>
        <taxon>Enterobacteriaceae</taxon>
        <taxon>Escherichia</taxon>
    </lineage>
</organism>
<dbReference type="EMBL" id="AP018802">
    <property type="protein sequence ID" value="BBF54469.1"/>
    <property type="molecule type" value="Genomic_DNA"/>
</dbReference>
<reference evidence="4 5" key="2">
    <citation type="submission" date="2018-05" db="EMBL/GenBank/DDBJ databases">
        <title>Genomic sequencing of EHEC O26 New European Clone.</title>
        <authorList>
            <person name="Karnisova L."/>
            <person name="Nunvar J."/>
            <person name="Marejkova M."/>
            <person name="Mellmann A."/>
            <person name="Drevinek P."/>
            <person name="Blahova K."/>
            <person name="Bielaszewska M."/>
        </authorList>
    </citation>
    <scope>NUCLEOTIDE SEQUENCE [LARGE SCALE GENOMIC DNA]</scope>
    <source>
        <strain evidence="4 5">14-391</strain>
    </source>
</reference>
<dbReference type="RefSeq" id="WP_000917252.1">
    <property type="nucleotide sequence ID" value="NZ_AP022815.1"/>
</dbReference>
<keyword evidence="4" id="KW-0132">Cell division</keyword>
<evidence type="ECO:0000313" key="6">
    <source>
        <dbReference type="Proteomes" id="UP000281900"/>
    </source>
</evidence>
<dbReference type="EMBL" id="JAWPMK010000003">
    <property type="protein sequence ID" value="MDW9353131.1"/>
    <property type="molecule type" value="Genomic_DNA"/>
</dbReference>
<dbReference type="AlphaFoldDB" id="A0A066Q563"/>
<dbReference type="Proteomes" id="UP000248865">
    <property type="component" value="Unassembled WGS sequence"/>
</dbReference>
<dbReference type="GO" id="GO:0051301">
    <property type="term" value="P:cell division"/>
    <property type="evidence" value="ECO:0007669"/>
    <property type="project" value="UniProtKB-KW"/>
</dbReference>
<gene>
    <name evidence="1" type="primary">kilR_2</name>
    <name evidence="2" type="ORF">BvCmsKKP061_02574</name>
    <name evidence="4" type="ORF">DIV22_22630</name>
    <name evidence="1" type="ORF">E2863_02992</name>
    <name evidence="3" type="ORF">R8G00_27185</name>
</gene>
<dbReference type="EMBL" id="QFSS01000301">
    <property type="protein sequence ID" value="PZZ62627.1"/>
    <property type="molecule type" value="Genomic_DNA"/>
</dbReference>
<dbReference type="Proteomes" id="UP001271591">
    <property type="component" value="Unassembled WGS sequence"/>
</dbReference>
<name>A0A066Q563_ECOLX</name>
<protein>
    <submittedName>
        <fullName evidence="1 4">Cell division inhibitor protein</fullName>
    </submittedName>
</protein>
<dbReference type="EMBL" id="BFXY01000078">
    <property type="protein sequence ID" value="GDH44584.1"/>
    <property type="molecule type" value="Genomic_DNA"/>
</dbReference>
<evidence type="ECO:0000313" key="4">
    <source>
        <dbReference type="EMBL" id="PZZ62627.1"/>
    </source>
</evidence>
<evidence type="ECO:0000313" key="7">
    <source>
        <dbReference type="Proteomes" id="UP000303027"/>
    </source>
</evidence>
<keyword evidence="4" id="KW-0131">Cell cycle</keyword>
<reference evidence="1 6" key="3">
    <citation type="submission" date="2018-07" db="EMBL/GenBank/DDBJ databases">
        <title>Genomic analysis of colistin resistant EHEC isolated from cattle in Japan.</title>
        <authorList>
            <person name="Kusumoto M."/>
            <person name="Misumi W."/>
            <person name="Ogura Y."/>
            <person name="Hayashi T."/>
            <person name="Akiba M."/>
        </authorList>
    </citation>
    <scope>NUCLEOTIDE SEQUENCE [LARGE SCALE GENOMIC DNA]</scope>
    <source>
        <strain evidence="1 6">E2863</strain>
    </source>
</reference>
<evidence type="ECO:0000313" key="1">
    <source>
        <dbReference type="EMBL" id="BBF54469.1"/>
    </source>
</evidence>
<reference evidence="3" key="4">
    <citation type="submission" date="2023-10" db="EMBL/GenBank/DDBJ databases">
        <title>Draft Genome Sequence of a Shiga toxin-producing Escherichia coli strain from deer meat showing an IS-element integration in the B-subunit of the Shiga toxin Stx2b gene.</title>
        <authorList>
            <person name="Projahn M."/>
            <person name="Borowiak M."/>
        </authorList>
    </citation>
    <scope>NUCLEOTIDE SEQUENCE</scope>
    <source>
        <strain evidence="3">BfR-EC-18960</strain>
    </source>
</reference>
<sequence>MLKPHYGTALVSREDVKPGTAILYNGRYYMASANVNNALYAHSLIEKIRIISDAIEVYLNNKGQPLISPA</sequence>
<reference evidence="2 7" key="1">
    <citation type="submission" date="2018-04" db="EMBL/GenBank/DDBJ databases">
        <title>Large scale genomics of bovine and human commensal E. coli to reveal the emerging process of EHEC.</title>
        <authorList>
            <person name="Arimizu Y."/>
            <person name="Ogura Y."/>
        </authorList>
    </citation>
    <scope>NUCLEOTIDE SEQUENCE [LARGE SCALE GENOMIC DNA]</scope>
    <source>
        <strain evidence="2 7">KK-P061</strain>
    </source>
</reference>
<proteinExistence type="predicted"/>
<dbReference type="Proteomes" id="UP000281900">
    <property type="component" value="Chromosome"/>
</dbReference>